<evidence type="ECO:0000259" key="11">
    <source>
        <dbReference type="PROSITE" id="PS50192"/>
    </source>
</evidence>
<feature type="domain" description="T-SNARE coiled-coil homology" evidence="11">
    <location>
        <begin position="168"/>
        <end position="230"/>
    </location>
</feature>
<evidence type="ECO:0000256" key="7">
    <source>
        <dbReference type="ARBA" id="ARBA00023136"/>
    </source>
</evidence>
<dbReference type="GO" id="GO:0005794">
    <property type="term" value="C:Golgi apparatus"/>
    <property type="evidence" value="ECO:0007669"/>
    <property type="project" value="UniProtKB-SubCell"/>
</dbReference>
<accession>A0A061S1G2</accession>
<protein>
    <submittedName>
        <fullName evidence="12">Syntaxin of plants SYP6</fullName>
    </submittedName>
</protein>
<dbReference type="AlphaFoldDB" id="A0A061S1G2"/>
<keyword evidence="5 10" id="KW-1133">Transmembrane helix</keyword>
<evidence type="ECO:0000256" key="10">
    <source>
        <dbReference type="SAM" id="Phobius"/>
    </source>
</evidence>
<evidence type="ECO:0000256" key="5">
    <source>
        <dbReference type="ARBA" id="ARBA00022989"/>
    </source>
</evidence>
<dbReference type="InterPro" id="IPR015260">
    <property type="entry name" value="Syntaxin-6/10/61_N"/>
</dbReference>
<keyword evidence="9" id="KW-0175">Coiled coil</keyword>
<sequence>HKLALVLQDSLALVAKGFRLFSEQSEPVMSASQDPYYLVKEEITDSLSSLERHYDRLASIPPGSTEFLRLKNEVQQACDSVSWQVEQLCRAVDISKRNPAKFNLDEQEISARERWSQDAQLKVEEIRAGIPKLARSAASATTQADVPPASSAQRQNDAIIAGHAETQAQIIREQDQELDELGHHINNIGNIGLTIHEELEDQNRLLEELDEDMDRTTTRLEAAQKKINQVLKRAGARGQMCIIVVLTVVLIVLFIFTFT</sequence>
<evidence type="ECO:0000256" key="6">
    <source>
        <dbReference type="ARBA" id="ARBA00023034"/>
    </source>
</evidence>
<evidence type="ECO:0000256" key="9">
    <source>
        <dbReference type="SAM" id="Coils"/>
    </source>
</evidence>
<dbReference type="Pfam" id="PF09177">
    <property type="entry name" value="STX6_10_61_N"/>
    <property type="match status" value="1"/>
</dbReference>
<name>A0A061S1G2_9CHLO</name>
<dbReference type="InterPro" id="IPR000727">
    <property type="entry name" value="T_SNARE_dom"/>
</dbReference>
<dbReference type="GO" id="GO:0015031">
    <property type="term" value="P:protein transport"/>
    <property type="evidence" value="ECO:0007669"/>
    <property type="project" value="UniProtKB-KW"/>
</dbReference>
<dbReference type="Gene3D" id="1.20.58.90">
    <property type="match status" value="1"/>
</dbReference>
<evidence type="ECO:0000256" key="3">
    <source>
        <dbReference type="ARBA" id="ARBA00022692"/>
    </source>
</evidence>
<keyword evidence="2" id="KW-0813">Transport</keyword>
<dbReference type="SUPFAM" id="SSF47661">
    <property type="entry name" value="t-snare proteins"/>
    <property type="match status" value="1"/>
</dbReference>
<evidence type="ECO:0000256" key="2">
    <source>
        <dbReference type="ARBA" id="ARBA00022448"/>
    </source>
</evidence>
<dbReference type="PROSITE" id="PS50192">
    <property type="entry name" value="T_SNARE"/>
    <property type="match status" value="1"/>
</dbReference>
<feature type="non-terminal residue" evidence="12">
    <location>
        <position position="1"/>
    </location>
</feature>
<dbReference type="SUPFAM" id="SSF58038">
    <property type="entry name" value="SNARE fusion complex"/>
    <property type="match status" value="1"/>
</dbReference>
<evidence type="ECO:0000256" key="4">
    <source>
        <dbReference type="ARBA" id="ARBA00022927"/>
    </source>
</evidence>
<keyword evidence="4" id="KW-0653">Protein transport</keyword>
<dbReference type="Gene3D" id="1.20.5.110">
    <property type="match status" value="1"/>
</dbReference>
<feature type="transmembrane region" description="Helical" evidence="10">
    <location>
        <begin position="240"/>
        <end position="258"/>
    </location>
</feature>
<feature type="coiled-coil region" evidence="9">
    <location>
        <begin position="196"/>
        <end position="233"/>
    </location>
</feature>
<evidence type="ECO:0000313" key="12">
    <source>
        <dbReference type="EMBL" id="JAC76854.1"/>
    </source>
</evidence>
<dbReference type="GO" id="GO:0016020">
    <property type="term" value="C:membrane"/>
    <property type="evidence" value="ECO:0007669"/>
    <property type="project" value="InterPro"/>
</dbReference>
<dbReference type="PANTHER" id="PTHR12791">
    <property type="entry name" value="GOLGI SNARE BET1-RELATED"/>
    <property type="match status" value="1"/>
</dbReference>
<gene>
    <name evidence="12" type="primary">SYP6</name>
    <name evidence="12" type="ORF">TSPGSL018_19109</name>
</gene>
<dbReference type="CDD" id="cd15841">
    <property type="entry name" value="SNARE_Qc"/>
    <property type="match status" value="1"/>
</dbReference>
<keyword evidence="3 10" id="KW-0812">Transmembrane</keyword>
<evidence type="ECO:0000256" key="8">
    <source>
        <dbReference type="ARBA" id="ARBA00037801"/>
    </source>
</evidence>
<reference evidence="12" key="1">
    <citation type="submission" date="2014-05" db="EMBL/GenBank/DDBJ databases">
        <title>The transcriptome of the halophilic microalga Tetraselmis sp. GSL018 isolated from the Great Salt Lake, Utah.</title>
        <authorList>
            <person name="Jinkerson R.E."/>
            <person name="D'Adamo S."/>
            <person name="Posewitz M.C."/>
        </authorList>
    </citation>
    <scope>NUCLEOTIDE SEQUENCE</scope>
    <source>
        <strain evidence="12">GSL018</strain>
    </source>
</reference>
<dbReference type="CDD" id="cd21445">
    <property type="entry name" value="SNARE_NTD_AtSYP61-like"/>
    <property type="match status" value="1"/>
</dbReference>
<dbReference type="GO" id="GO:0048193">
    <property type="term" value="P:Golgi vesicle transport"/>
    <property type="evidence" value="ECO:0007669"/>
    <property type="project" value="InterPro"/>
</dbReference>
<dbReference type="Pfam" id="PF05739">
    <property type="entry name" value="SNARE"/>
    <property type="match status" value="1"/>
</dbReference>
<comment type="similarity">
    <text evidence="1">Belongs to the syntaxin family.</text>
</comment>
<keyword evidence="6" id="KW-0333">Golgi apparatus</keyword>
<dbReference type="EMBL" id="GBEZ01008703">
    <property type="protein sequence ID" value="JAC76854.1"/>
    <property type="molecule type" value="Transcribed_RNA"/>
</dbReference>
<dbReference type="SMART" id="SM00397">
    <property type="entry name" value="t_SNARE"/>
    <property type="match status" value="1"/>
</dbReference>
<proteinExistence type="inferred from homology"/>
<dbReference type="InterPro" id="IPR010989">
    <property type="entry name" value="SNARE"/>
</dbReference>
<keyword evidence="7 10" id="KW-0472">Membrane</keyword>
<organism evidence="12">
    <name type="scientific">Tetraselmis sp. GSL018</name>
    <dbReference type="NCBI Taxonomy" id="582737"/>
    <lineage>
        <taxon>Eukaryota</taxon>
        <taxon>Viridiplantae</taxon>
        <taxon>Chlorophyta</taxon>
        <taxon>core chlorophytes</taxon>
        <taxon>Chlorodendrophyceae</taxon>
        <taxon>Chlorodendrales</taxon>
        <taxon>Chlorodendraceae</taxon>
        <taxon>Tetraselmis</taxon>
    </lineage>
</organism>
<evidence type="ECO:0000256" key="1">
    <source>
        <dbReference type="ARBA" id="ARBA00009063"/>
    </source>
</evidence>
<comment type="subcellular location">
    <subcellularLocation>
        <location evidence="8">Golgi apparatus</location>
        <location evidence="8">trans-Golgi network membrane</location>
        <topology evidence="8">Single-pass type IV membrane protein</topology>
    </subcellularLocation>
</comment>
<dbReference type="FunFam" id="1.20.58.90:FF:000004">
    <property type="entry name" value="Syntaxin 10"/>
    <property type="match status" value="1"/>
</dbReference>